<sequence length="318" mass="35254">MGGISQASPPDRSEADWGTSPQRSYPASESILIQASFKNGVLCLIVLLVGYIHANQVLPYGYGYFSVEMIVFFQPILVGLWLAGGAAPWWVRAVVFLAAYPYFRLVIHFNRHIEAEFLGLACLQMVASAFAFRGVCYVCRQWLQRKVARQQFSMRGMMLLVSFAFAACVVWGNNLVNFIQKGAEDVAWQFLVLLSVCICIMMLAALPALFRTRAYRKWAMVIVCVIIGAIPSGVFGIIYLIEGSLYDLEDVFSVNIQTWLVAFITAATIYPLQAITKRDGTPFYPVFTPVDVPLEAVSPTSPTEVEFSEGLAAPDKAL</sequence>
<accession>A0A368KPZ3</accession>
<feature type="transmembrane region" description="Helical" evidence="2">
    <location>
        <begin position="31"/>
        <end position="54"/>
    </location>
</feature>
<keyword evidence="2" id="KW-0472">Membrane</keyword>
<organism evidence="3 4">
    <name type="scientific">Bremerella cremea</name>
    <dbReference type="NCBI Taxonomy" id="1031537"/>
    <lineage>
        <taxon>Bacteria</taxon>
        <taxon>Pseudomonadati</taxon>
        <taxon>Planctomycetota</taxon>
        <taxon>Planctomycetia</taxon>
        <taxon>Pirellulales</taxon>
        <taxon>Pirellulaceae</taxon>
        <taxon>Bremerella</taxon>
    </lineage>
</organism>
<evidence type="ECO:0000313" key="4">
    <source>
        <dbReference type="Proteomes" id="UP000253562"/>
    </source>
</evidence>
<comment type="caution">
    <text evidence="3">The sequence shown here is derived from an EMBL/GenBank/DDBJ whole genome shotgun (WGS) entry which is preliminary data.</text>
</comment>
<proteinExistence type="predicted"/>
<dbReference type="EMBL" id="QPEX01000037">
    <property type="protein sequence ID" value="RCS43954.1"/>
    <property type="molecule type" value="Genomic_DNA"/>
</dbReference>
<keyword evidence="2" id="KW-0812">Transmembrane</keyword>
<evidence type="ECO:0000256" key="2">
    <source>
        <dbReference type="SAM" id="Phobius"/>
    </source>
</evidence>
<keyword evidence="2" id="KW-1133">Transmembrane helix</keyword>
<dbReference type="AlphaFoldDB" id="A0A368KPZ3"/>
<feature type="transmembrane region" description="Helical" evidence="2">
    <location>
        <begin position="117"/>
        <end position="138"/>
    </location>
</feature>
<feature type="transmembrane region" description="Helical" evidence="2">
    <location>
        <begin position="159"/>
        <end position="180"/>
    </location>
</feature>
<reference evidence="3 4" key="1">
    <citation type="submission" date="2018-07" db="EMBL/GenBank/DDBJ databases">
        <title>Comparative genomes isolates from brazilian mangrove.</title>
        <authorList>
            <person name="De Araujo J.E."/>
            <person name="Taketani R.G."/>
            <person name="Silva M.C.P."/>
            <person name="Lourenco M.V."/>
            <person name="Oliveira V.M."/>
            <person name="Andreote F.D."/>
        </authorList>
    </citation>
    <scope>NUCLEOTIDE SEQUENCE [LARGE SCALE GENOMIC DNA]</scope>
    <source>
        <strain evidence="3 4">HEX PRIS-MGV</strain>
    </source>
</reference>
<feature type="transmembrane region" description="Helical" evidence="2">
    <location>
        <begin position="186"/>
        <end position="206"/>
    </location>
</feature>
<dbReference type="Proteomes" id="UP000253562">
    <property type="component" value="Unassembled WGS sequence"/>
</dbReference>
<evidence type="ECO:0000256" key="1">
    <source>
        <dbReference type="SAM" id="MobiDB-lite"/>
    </source>
</evidence>
<feature type="transmembrane region" description="Helical" evidence="2">
    <location>
        <begin position="218"/>
        <end position="240"/>
    </location>
</feature>
<feature type="region of interest" description="Disordered" evidence="1">
    <location>
        <begin position="1"/>
        <end position="22"/>
    </location>
</feature>
<feature type="transmembrane region" description="Helical" evidence="2">
    <location>
        <begin position="252"/>
        <end position="272"/>
    </location>
</feature>
<evidence type="ECO:0000313" key="3">
    <source>
        <dbReference type="EMBL" id="RCS43954.1"/>
    </source>
</evidence>
<gene>
    <name evidence="3" type="ORF">DTL42_18380</name>
</gene>
<name>A0A368KPZ3_9BACT</name>
<protein>
    <submittedName>
        <fullName evidence="3">Uncharacterized protein</fullName>
    </submittedName>
</protein>
<feature type="transmembrane region" description="Helical" evidence="2">
    <location>
        <begin position="60"/>
        <end position="82"/>
    </location>
</feature>